<dbReference type="PANTHER" id="PTHR33392">
    <property type="entry name" value="POLYISOPRENYL-TEICHOIC ACID--PEPTIDOGLYCAN TEICHOIC ACID TRANSFERASE TAGU"/>
    <property type="match status" value="1"/>
</dbReference>
<feature type="compositionally biased region" description="Gly residues" evidence="1">
    <location>
        <begin position="132"/>
        <end position="147"/>
    </location>
</feature>
<comment type="caution">
    <text evidence="2">The sequence shown here is derived from an EMBL/GenBank/DDBJ whole genome shotgun (WGS) entry which is preliminary data.</text>
</comment>
<evidence type="ECO:0000313" key="3">
    <source>
        <dbReference type="Proteomes" id="UP001344658"/>
    </source>
</evidence>
<dbReference type="Proteomes" id="UP001344658">
    <property type="component" value="Unassembled WGS sequence"/>
</dbReference>
<sequence>MRAVLRWAAIGAGLVLVVACGLGLAAYRKFSGNIRTDTTAERVLAQDAAQRPPALVPGARNILVMSARPTGGPARRGGRPGRGEAEAAVLLHLSADRRRAAVVGVPPTLRVRIPAACGADAGLRAAAAPGAAPGGGAGRGTGSGGAPGESPARYGPFADAFREGGAACSIRAFEELSGIRVDHHLVVDARGYQRIAAPVSAAGRRTSDRRGDLLRALAREARGGDGGLAHPARLYGFLDTATSAITADPGLSSLPALYELAGSLRALPPDGLVFLTVPGGPGSSGDAGDAGDAGGSWETAGAAGVGGATAGTGRADAARLFAAVRADRPPAQGSRR</sequence>
<name>A0ABU7PFM6_9ACTN</name>
<reference evidence="2 3" key="1">
    <citation type="submission" date="2023-12" db="EMBL/GenBank/DDBJ databases">
        <title>Streptomyces sp. V4-01.</title>
        <authorList>
            <person name="Somphong A."/>
            <person name="Phongsopitanun W."/>
        </authorList>
    </citation>
    <scope>NUCLEOTIDE SEQUENCE [LARGE SCALE GENOMIC DNA]</scope>
    <source>
        <strain evidence="2 3">V4-01</strain>
    </source>
</reference>
<proteinExistence type="predicted"/>
<organism evidence="2 3">
    <name type="scientific">Actinacidiphila polyblastidii</name>
    <dbReference type="NCBI Taxonomy" id="3110430"/>
    <lineage>
        <taxon>Bacteria</taxon>
        <taxon>Bacillati</taxon>
        <taxon>Actinomycetota</taxon>
        <taxon>Actinomycetes</taxon>
        <taxon>Kitasatosporales</taxon>
        <taxon>Streptomycetaceae</taxon>
        <taxon>Actinacidiphila</taxon>
    </lineage>
</organism>
<evidence type="ECO:0008006" key="4">
    <source>
        <dbReference type="Google" id="ProtNLM"/>
    </source>
</evidence>
<dbReference type="InterPro" id="IPR050922">
    <property type="entry name" value="LytR/CpsA/Psr_CW_biosynth"/>
</dbReference>
<feature type="region of interest" description="Disordered" evidence="1">
    <location>
        <begin position="283"/>
        <end position="311"/>
    </location>
</feature>
<evidence type="ECO:0000256" key="1">
    <source>
        <dbReference type="SAM" id="MobiDB-lite"/>
    </source>
</evidence>
<evidence type="ECO:0000313" key="2">
    <source>
        <dbReference type="EMBL" id="MEE4544513.1"/>
    </source>
</evidence>
<protein>
    <recommendedName>
        <fullName evidence="4">Cell envelope-related transcriptional attenuator domain-containing protein</fullName>
    </recommendedName>
</protein>
<gene>
    <name evidence="2" type="ORF">V2S66_21355</name>
</gene>
<accession>A0ABU7PFM6</accession>
<dbReference type="PROSITE" id="PS51257">
    <property type="entry name" value="PROKAR_LIPOPROTEIN"/>
    <property type="match status" value="1"/>
</dbReference>
<dbReference type="RefSeq" id="WP_330797509.1">
    <property type="nucleotide sequence ID" value="NZ_JAZEWV010000018.1"/>
</dbReference>
<dbReference type="PANTHER" id="PTHR33392:SF6">
    <property type="entry name" value="POLYISOPRENYL-TEICHOIC ACID--PEPTIDOGLYCAN TEICHOIC ACID TRANSFERASE TAGU"/>
    <property type="match status" value="1"/>
</dbReference>
<dbReference type="Gene3D" id="3.30.420.590">
    <property type="match status" value="1"/>
</dbReference>
<keyword evidence="3" id="KW-1185">Reference proteome</keyword>
<dbReference type="EMBL" id="JAZEWV010000018">
    <property type="protein sequence ID" value="MEE4544513.1"/>
    <property type="molecule type" value="Genomic_DNA"/>
</dbReference>
<feature type="region of interest" description="Disordered" evidence="1">
    <location>
        <begin position="127"/>
        <end position="151"/>
    </location>
</feature>